<feature type="compositionally biased region" description="Basic and acidic residues" evidence="6">
    <location>
        <begin position="26"/>
        <end position="38"/>
    </location>
</feature>
<feature type="binding site" evidence="5">
    <location>
        <position position="208"/>
    </location>
    <ligand>
        <name>Mg(2+)</name>
        <dbReference type="ChEBI" id="CHEBI:18420"/>
    </ligand>
</feature>
<dbReference type="SUPFAM" id="SSF52540">
    <property type="entry name" value="P-loop containing nucleoside triphosphate hydrolases"/>
    <property type="match status" value="1"/>
</dbReference>
<protein>
    <submittedName>
        <fullName evidence="8">G-protein alpha subunit</fullName>
    </submittedName>
</protein>
<dbReference type="GO" id="GO:0001664">
    <property type="term" value="F:G protein-coupled receptor binding"/>
    <property type="evidence" value="ECO:0007669"/>
    <property type="project" value="TreeGrafter"/>
</dbReference>
<dbReference type="GO" id="GO:0003924">
    <property type="term" value="F:GTPase activity"/>
    <property type="evidence" value="ECO:0007669"/>
    <property type="project" value="InterPro"/>
</dbReference>
<proteinExistence type="predicted"/>
<feature type="binding site" evidence="4">
    <location>
        <begin position="296"/>
        <end position="299"/>
    </location>
    <ligand>
        <name>GTP</name>
        <dbReference type="ChEBI" id="CHEBI:37565"/>
    </ligand>
</feature>
<dbReference type="AlphaFoldDB" id="A0A7I5ECE8"/>
<dbReference type="GO" id="GO:0007188">
    <property type="term" value="P:adenylate cyclase-modulating G protein-coupled receptor signaling pathway"/>
    <property type="evidence" value="ECO:0007669"/>
    <property type="project" value="TreeGrafter"/>
</dbReference>
<feature type="region of interest" description="Disordered" evidence="6">
    <location>
        <begin position="1"/>
        <end position="42"/>
    </location>
</feature>
<feature type="binding site" evidence="4">
    <location>
        <begin position="71"/>
        <end position="76"/>
    </location>
    <ligand>
        <name>GTP</name>
        <dbReference type="ChEBI" id="CHEBI:37565"/>
    </ligand>
</feature>
<evidence type="ECO:0000256" key="2">
    <source>
        <dbReference type="ARBA" id="ARBA00023134"/>
    </source>
</evidence>
<dbReference type="GO" id="GO:0005525">
    <property type="term" value="F:GTP binding"/>
    <property type="evidence" value="ECO:0007669"/>
    <property type="project" value="UniProtKB-KW"/>
</dbReference>
<keyword evidence="2 4" id="KW-0342">GTP-binding</keyword>
<dbReference type="PANTHER" id="PTHR10218">
    <property type="entry name" value="GTP-BINDING PROTEIN ALPHA SUBUNIT"/>
    <property type="match status" value="1"/>
</dbReference>
<dbReference type="PRINTS" id="PR00318">
    <property type="entry name" value="GPROTEINA"/>
</dbReference>
<dbReference type="CDD" id="cd00066">
    <property type="entry name" value="G-alpha"/>
    <property type="match status" value="1"/>
</dbReference>
<feature type="binding site" evidence="4">
    <location>
        <begin position="177"/>
        <end position="178"/>
    </location>
    <ligand>
        <name>GTP</name>
        <dbReference type="ChEBI" id="CHEBI:37565"/>
    </ligand>
</feature>
<dbReference type="SUPFAM" id="SSF47895">
    <property type="entry name" value="Transducin (alpha subunit), insertion domain"/>
    <property type="match status" value="1"/>
</dbReference>
<keyword evidence="1 4" id="KW-0547">Nucleotide-binding</keyword>
<dbReference type="FunFam" id="3.40.50.300:FF:000720">
    <property type="entry name" value="Guanine nucleotide-binding protein G(k) subunit alpha"/>
    <property type="match status" value="1"/>
</dbReference>
<reference evidence="8" key="1">
    <citation type="submission" date="2020-12" db="UniProtKB">
        <authorList>
            <consortium name="WormBaseParasite"/>
        </authorList>
    </citation>
    <scope>IDENTIFICATION</scope>
    <source>
        <strain evidence="8">MHco3</strain>
    </source>
</reference>
<evidence type="ECO:0000256" key="6">
    <source>
        <dbReference type="SAM" id="MobiDB-lite"/>
    </source>
</evidence>
<keyword evidence="3" id="KW-0807">Transducer</keyword>
<dbReference type="WBParaSite" id="HCON_00138710-00001">
    <property type="protein sequence ID" value="HCON_00138710-00001"/>
    <property type="gene ID" value="HCON_00138710"/>
</dbReference>
<feature type="binding site" evidence="5">
    <location>
        <position position="75"/>
    </location>
    <ligand>
        <name>Mg(2+)</name>
        <dbReference type="ChEBI" id="CHEBI:18420"/>
    </ligand>
</feature>
<dbReference type="OrthoDB" id="5817230at2759"/>
<dbReference type="Pfam" id="PF00503">
    <property type="entry name" value="G-alpha"/>
    <property type="match status" value="1"/>
</dbReference>
<feature type="binding site" evidence="4">
    <location>
        <begin position="227"/>
        <end position="231"/>
    </location>
    <ligand>
        <name>GTP</name>
        <dbReference type="ChEBI" id="CHEBI:37565"/>
    </ligand>
</feature>
<dbReference type="InterPro" id="IPR001019">
    <property type="entry name" value="Gprotein_alpha_su"/>
</dbReference>
<evidence type="ECO:0000256" key="1">
    <source>
        <dbReference type="ARBA" id="ARBA00022741"/>
    </source>
</evidence>
<dbReference type="GO" id="GO:0005737">
    <property type="term" value="C:cytoplasm"/>
    <property type="evidence" value="ECO:0007669"/>
    <property type="project" value="TreeGrafter"/>
</dbReference>
<evidence type="ECO:0000256" key="4">
    <source>
        <dbReference type="PIRSR" id="PIRSR601019-1"/>
    </source>
</evidence>
<dbReference type="OMA" id="HRRAFIY"/>
<keyword evidence="7" id="KW-1185">Reference proteome</keyword>
<organism evidence="7 8">
    <name type="scientific">Haemonchus contortus</name>
    <name type="common">Barber pole worm</name>
    <dbReference type="NCBI Taxonomy" id="6289"/>
    <lineage>
        <taxon>Eukaryota</taxon>
        <taxon>Metazoa</taxon>
        <taxon>Ecdysozoa</taxon>
        <taxon>Nematoda</taxon>
        <taxon>Chromadorea</taxon>
        <taxon>Rhabditida</taxon>
        <taxon>Rhabditina</taxon>
        <taxon>Rhabditomorpha</taxon>
        <taxon>Strongyloidea</taxon>
        <taxon>Trichostrongylidae</taxon>
        <taxon>Haemonchus</taxon>
    </lineage>
</organism>
<keyword evidence="5" id="KW-0460">Magnesium</keyword>
<dbReference type="InterPro" id="IPR027417">
    <property type="entry name" value="P-loop_NTPase"/>
</dbReference>
<dbReference type="GO" id="GO:0046872">
    <property type="term" value="F:metal ion binding"/>
    <property type="evidence" value="ECO:0007669"/>
    <property type="project" value="UniProtKB-KW"/>
</dbReference>
<dbReference type="PANTHER" id="PTHR10218:SF210">
    <property type="entry name" value="GUANINE NUCLEOTIDE-BINDING PROTEIN ALPHA-13 SUBUNIT"/>
    <property type="match status" value="1"/>
</dbReference>
<accession>A0A7I5ECE8</accession>
<evidence type="ECO:0000313" key="7">
    <source>
        <dbReference type="Proteomes" id="UP000025227"/>
    </source>
</evidence>
<dbReference type="Gene3D" id="1.10.400.10">
    <property type="entry name" value="GI Alpha 1, domain 2-like"/>
    <property type="match status" value="1"/>
</dbReference>
<dbReference type="GO" id="GO:0031683">
    <property type="term" value="F:G-protein beta/gamma-subunit complex binding"/>
    <property type="evidence" value="ECO:0007669"/>
    <property type="project" value="InterPro"/>
</dbReference>
<dbReference type="Gene3D" id="3.40.50.300">
    <property type="entry name" value="P-loop containing nucleotide triphosphate hydrolases"/>
    <property type="match status" value="1"/>
</dbReference>
<name>A0A7I5ECE8_HAECO</name>
<evidence type="ECO:0000313" key="8">
    <source>
        <dbReference type="WBParaSite" id="HCON_00138710-00001"/>
    </source>
</evidence>
<dbReference type="Proteomes" id="UP000025227">
    <property type="component" value="Unplaced"/>
</dbReference>
<dbReference type="GO" id="GO:0005834">
    <property type="term" value="C:heterotrimeric G-protein complex"/>
    <property type="evidence" value="ECO:0007669"/>
    <property type="project" value="TreeGrafter"/>
</dbReference>
<keyword evidence="5" id="KW-0479">Metal-binding</keyword>
<dbReference type="InterPro" id="IPR011025">
    <property type="entry name" value="GproteinA_insert"/>
</dbReference>
<sequence>MGCGPSSQVEDVAPSTKQEQAAAPEAAHEHKEANDVDVHLNSPPPIEATTMDEVNTPAYTLTRLLLLGAAESGKTTLLEQIRLLYKHNYTEMEFVHRKSFIYNNILTSIRKLIIRMQDTETPFENPDNIQYADKIMNEEDCQYACFTADVYDAIQRVWHDQAVQKIYERRSEINLNDSSKYFLENLASINKLDYTPTPRDLIMSYVPTVGVQNVIFSADDHVFQLFDIGGQRIDRRKWATMYDGISAIFFCIAISEYDQKMDDDPEMNRLQDALALLEKISNEPKFQHTPLLLFLNEMDVFQEKLPLLPLGDHWPDYKGDSEEEALKFIEGLVHKATSGRDPSLLQVYRTCMIDTDAMKKILEKAFHAILKAT</sequence>
<dbReference type="PROSITE" id="PS51882">
    <property type="entry name" value="G_ALPHA"/>
    <property type="match status" value="1"/>
</dbReference>
<evidence type="ECO:0000256" key="5">
    <source>
        <dbReference type="PIRSR" id="PIRSR601019-2"/>
    </source>
</evidence>
<dbReference type="SMART" id="SM00275">
    <property type="entry name" value="G_alpha"/>
    <property type="match status" value="1"/>
</dbReference>
<evidence type="ECO:0000256" key="3">
    <source>
        <dbReference type="ARBA" id="ARBA00023224"/>
    </source>
</evidence>